<sequence>MYDATLGHNSSANPIRSVVGGIPVVSWGMDDNDGKASVRRALETLLLIKPEARGKHFVFDDGEPNVSKSREEGYQAYLIGDQGNDFISLASAVNQVLTQACEISLQGGQNAVIANPPAIQDLDYNDLPLAFRQYLSSTSQDIRHKSEHISTEAYWNQLDNAKKNEINEIYKYIAAKPKPDAAPMGQSAFFQNDKKLSWNQLSFKEKAIISEQTQAIRINFGGLSTLEYWEQIDISQQMELREQAELNNAVSNLDLH</sequence>
<comment type="caution">
    <text evidence="1">The sequence shown here is derived from an EMBL/GenBank/DDBJ whole genome shotgun (WGS) entry which is preliminary data.</text>
</comment>
<dbReference type="Proteomes" id="UP000054693">
    <property type="component" value="Unassembled WGS sequence"/>
</dbReference>
<gene>
    <name evidence="1" type="ORF">Ltuc_2457</name>
</gene>
<organism evidence="1 2">
    <name type="scientific">Legionella tucsonensis</name>
    <dbReference type="NCBI Taxonomy" id="40335"/>
    <lineage>
        <taxon>Bacteria</taxon>
        <taxon>Pseudomonadati</taxon>
        <taxon>Pseudomonadota</taxon>
        <taxon>Gammaproteobacteria</taxon>
        <taxon>Legionellales</taxon>
        <taxon>Legionellaceae</taxon>
        <taxon>Legionella</taxon>
    </lineage>
</organism>
<reference evidence="1 2" key="1">
    <citation type="submission" date="2015-11" db="EMBL/GenBank/DDBJ databases">
        <title>Genomic analysis of 38 Legionella species identifies large and diverse effector repertoires.</title>
        <authorList>
            <person name="Burstein D."/>
            <person name="Amaro F."/>
            <person name="Zusman T."/>
            <person name="Lifshitz Z."/>
            <person name="Cohen O."/>
            <person name="Gilbert J.A."/>
            <person name="Pupko T."/>
            <person name="Shuman H.A."/>
            <person name="Segal G."/>
        </authorList>
    </citation>
    <scope>NUCLEOTIDE SEQUENCE [LARGE SCALE GENOMIC DNA]</scope>
    <source>
        <strain evidence="1 2">ATCC 49180</strain>
    </source>
</reference>
<dbReference type="PATRIC" id="fig|40335.7.peg.2621"/>
<proteinExistence type="predicted"/>
<protein>
    <submittedName>
        <fullName evidence="1">Uncharacterized protein</fullName>
    </submittedName>
</protein>
<dbReference type="STRING" id="40335.Ltuc_2457"/>
<keyword evidence="2" id="KW-1185">Reference proteome</keyword>
<dbReference type="EMBL" id="LNZA01000002">
    <property type="protein sequence ID" value="KTD71973.1"/>
    <property type="molecule type" value="Genomic_DNA"/>
</dbReference>
<accession>A0A0W0ZRZ9</accession>
<evidence type="ECO:0000313" key="1">
    <source>
        <dbReference type="EMBL" id="KTD71973.1"/>
    </source>
</evidence>
<dbReference type="RefSeq" id="WP_058521680.1">
    <property type="nucleotide sequence ID" value="NZ_CAAAIP010000013.1"/>
</dbReference>
<dbReference type="AlphaFoldDB" id="A0A0W0ZRZ9"/>
<name>A0A0W0ZRZ9_9GAMM</name>
<evidence type="ECO:0000313" key="2">
    <source>
        <dbReference type="Proteomes" id="UP000054693"/>
    </source>
</evidence>